<reference evidence="2" key="1">
    <citation type="journal article" date="2014" name="Nat. Genet.">
        <title>A reference genome for common bean and genome-wide analysis of dual domestications.</title>
        <authorList>
            <person name="Schmutz J."/>
            <person name="McClean P.E."/>
            <person name="Mamidi S."/>
            <person name="Wu G.A."/>
            <person name="Cannon S.B."/>
            <person name="Grimwood J."/>
            <person name="Jenkins J."/>
            <person name="Shu S."/>
            <person name="Song Q."/>
            <person name="Chavarro C."/>
            <person name="Torres-Torres M."/>
            <person name="Geffroy V."/>
            <person name="Moghaddam S.M."/>
            <person name="Gao D."/>
            <person name="Abernathy B."/>
            <person name="Barry K."/>
            <person name="Blair M."/>
            <person name="Brick M.A."/>
            <person name="Chovatia M."/>
            <person name="Gepts P."/>
            <person name="Goodstein D.M."/>
            <person name="Gonzales M."/>
            <person name="Hellsten U."/>
            <person name="Hyten D.L."/>
            <person name="Jia G."/>
            <person name="Kelly J.D."/>
            <person name="Kudrna D."/>
            <person name="Lee R."/>
            <person name="Richard M.M."/>
            <person name="Miklas P.N."/>
            <person name="Osorno J.M."/>
            <person name="Rodrigues J."/>
            <person name="Thareau V."/>
            <person name="Urrea C.A."/>
            <person name="Wang M."/>
            <person name="Yu Y."/>
            <person name="Zhang M."/>
            <person name="Wing R.A."/>
            <person name="Cregan P.B."/>
            <person name="Rokhsar D.S."/>
            <person name="Jackson S.A."/>
        </authorList>
    </citation>
    <scope>NUCLEOTIDE SEQUENCE [LARGE SCALE GENOMIC DNA]</scope>
    <source>
        <strain evidence="2">cv. G19833</strain>
    </source>
</reference>
<organism evidence="1 2">
    <name type="scientific">Phaseolus vulgaris</name>
    <name type="common">Kidney bean</name>
    <name type="synonym">French bean</name>
    <dbReference type="NCBI Taxonomy" id="3885"/>
    <lineage>
        <taxon>Eukaryota</taxon>
        <taxon>Viridiplantae</taxon>
        <taxon>Streptophyta</taxon>
        <taxon>Embryophyta</taxon>
        <taxon>Tracheophyta</taxon>
        <taxon>Spermatophyta</taxon>
        <taxon>Magnoliopsida</taxon>
        <taxon>eudicotyledons</taxon>
        <taxon>Gunneridae</taxon>
        <taxon>Pentapetalae</taxon>
        <taxon>rosids</taxon>
        <taxon>fabids</taxon>
        <taxon>Fabales</taxon>
        <taxon>Fabaceae</taxon>
        <taxon>Papilionoideae</taxon>
        <taxon>50 kb inversion clade</taxon>
        <taxon>NPAAA clade</taxon>
        <taxon>indigoferoid/millettioid clade</taxon>
        <taxon>Phaseoleae</taxon>
        <taxon>Phaseolus</taxon>
    </lineage>
</organism>
<sequence>MEKVDARRKGAREVNEVGTESDISAAKADTVCHPMLCFCLSVSVSLFLSEMDCYYFQYFYFLIPSKAPKNNNGHRACDRHVTLQCFITFVFVCSVPNFSSQ</sequence>
<protein>
    <submittedName>
        <fullName evidence="1">Uncharacterized protein</fullName>
    </submittedName>
</protein>
<name>V7BXI2_PHAVU</name>
<keyword evidence="2" id="KW-1185">Reference proteome</keyword>
<evidence type="ECO:0000313" key="1">
    <source>
        <dbReference type="EMBL" id="ESW21281.1"/>
    </source>
</evidence>
<accession>V7BXI2</accession>
<evidence type="ECO:0000313" key="2">
    <source>
        <dbReference type="Proteomes" id="UP000000226"/>
    </source>
</evidence>
<dbReference type="EMBL" id="CM002292">
    <property type="protein sequence ID" value="ESW21281.1"/>
    <property type="molecule type" value="Genomic_DNA"/>
</dbReference>
<gene>
    <name evidence="1" type="ORF">PHAVU_005G057700g</name>
</gene>
<proteinExistence type="predicted"/>
<dbReference type="AlphaFoldDB" id="V7BXI2"/>
<dbReference type="Gramene" id="ESW21281">
    <property type="protein sequence ID" value="ESW21281"/>
    <property type="gene ID" value="PHAVU_005G057700g"/>
</dbReference>
<dbReference type="Proteomes" id="UP000000226">
    <property type="component" value="Chromosome 5"/>
</dbReference>